<name>A0A449I2L8_9BACE</name>
<organism evidence="10 11">
    <name type="scientific">Prevotella heparinolytica</name>
    <dbReference type="NCBI Taxonomy" id="28113"/>
    <lineage>
        <taxon>Bacteria</taxon>
        <taxon>Pseudomonadati</taxon>
        <taxon>Bacteroidota</taxon>
        <taxon>Bacteroidia</taxon>
        <taxon>Bacteroidales</taxon>
        <taxon>Bacteroidaceae</taxon>
        <taxon>Bacteroides</taxon>
    </lineage>
</organism>
<dbReference type="InterPro" id="IPR000223">
    <property type="entry name" value="Pept_S26A_signal_pept_1"/>
</dbReference>
<dbReference type="GO" id="GO:0016020">
    <property type="term" value="C:membrane"/>
    <property type="evidence" value="ECO:0007669"/>
    <property type="project" value="InterPro"/>
</dbReference>
<dbReference type="GO" id="GO:0009003">
    <property type="term" value="F:signal peptidase activity"/>
    <property type="evidence" value="ECO:0007669"/>
    <property type="project" value="UniProtKB-EC"/>
</dbReference>
<dbReference type="RefSeq" id="WP_131751994.1">
    <property type="nucleotide sequence ID" value="NZ_CAACYH010000004.1"/>
</dbReference>
<dbReference type="EMBL" id="CAACYH010000004">
    <property type="protein sequence ID" value="VFB13705.1"/>
    <property type="molecule type" value="Genomic_DNA"/>
</dbReference>
<feature type="active site" evidence="7">
    <location>
        <position position="94"/>
    </location>
</feature>
<dbReference type="AlphaFoldDB" id="A0A449I2L8"/>
<reference evidence="10 11" key="1">
    <citation type="submission" date="2019-02" db="EMBL/GenBank/DDBJ databases">
        <authorList>
            <consortium name="Pathogen Informatics"/>
        </authorList>
    </citation>
    <scope>NUCLEOTIDE SEQUENCE [LARGE SCALE GENOMIC DNA]</scope>
    <source>
        <strain evidence="10 11">3012STDY7078512</strain>
    </source>
</reference>
<dbReference type="InterPro" id="IPR019533">
    <property type="entry name" value="Peptidase_S26"/>
</dbReference>
<keyword evidence="8" id="KW-0472">Membrane</keyword>
<evidence type="ECO:0000259" key="9">
    <source>
        <dbReference type="Pfam" id="PF10502"/>
    </source>
</evidence>
<evidence type="ECO:0000313" key="10">
    <source>
        <dbReference type="EMBL" id="VFB13705.1"/>
    </source>
</evidence>
<keyword evidence="8" id="KW-1133">Transmembrane helix</keyword>
<dbReference type="InterPro" id="IPR019758">
    <property type="entry name" value="Pept_S26A_signal_pept_1_CS"/>
</dbReference>
<gene>
    <name evidence="10" type="primary">lepB</name>
    <name evidence="10" type="ORF">NCTC7812_01233</name>
</gene>
<dbReference type="PROSITE" id="PS00761">
    <property type="entry name" value="SPASE_I_3"/>
    <property type="match status" value="1"/>
</dbReference>
<feature type="domain" description="Peptidase S26" evidence="9">
    <location>
        <begin position="197"/>
        <end position="275"/>
    </location>
</feature>
<dbReference type="CDD" id="cd06530">
    <property type="entry name" value="S26_SPase_I"/>
    <property type="match status" value="1"/>
</dbReference>
<protein>
    <recommendedName>
        <fullName evidence="4">Signal peptidase I</fullName>
        <ecNumber evidence="3">3.4.21.89</ecNumber>
    </recommendedName>
    <alternativeName>
        <fullName evidence="6">Leader peptidase I</fullName>
    </alternativeName>
</protein>
<dbReference type="SUPFAM" id="SSF51306">
    <property type="entry name" value="LexA/Signal peptidase"/>
    <property type="match status" value="2"/>
</dbReference>
<dbReference type="EC" id="3.4.21.89" evidence="3"/>
<feature type="transmembrane region" description="Helical" evidence="8">
    <location>
        <begin position="63"/>
        <end position="85"/>
    </location>
</feature>
<proteinExistence type="inferred from homology"/>
<keyword evidence="5 10" id="KW-0378">Hydrolase</keyword>
<evidence type="ECO:0000256" key="6">
    <source>
        <dbReference type="ARBA" id="ARBA00029906"/>
    </source>
</evidence>
<dbReference type="PANTHER" id="PTHR43390:SF1">
    <property type="entry name" value="CHLOROPLAST PROCESSING PEPTIDASE"/>
    <property type="match status" value="1"/>
</dbReference>
<evidence type="ECO:0000313" key="11">
    <source>
        <dbReference type="Proteomes" id="UP000396835"/>
    </source>
</evidence>
<feature type="domain" description="Peptidase S26" evidence="9">
    <location>
        <begin position="435"/>
        <end position="470"/>
    </location>
</feature>
<evidence type="ECO:0000256" key="1">
    <source>
        <dbReference type="ARBA" id="ARBA00000677"/>
    </source>
</evidence>
<evidence type="ECO:0000256" key="7">
    <source>
        <dbReference type="PIRSR" id="PIRSR600223-1"/>
    </source>
</evidence>
<dbReference type="Proteomes" id="UP000396835">
    <property type="component" value="Unassembled WGS sequence"/>
</dbReference>
<dbReference type="PRINTS" id="PR00727">
    <property type="entry name" value="LEADERPTASE"/>
</dbReference>
<evidence type="ECO:0000256" key="3">
    <source>
        <dbReference type="ARBA" id="ARBA00013208"/>
    </source>
</evidence>
<comment type="catalytic activity">
    <reaction evidence="1">
        <text>Cleavage of hydrophobic, N-terminal signal or leader sequences from secreted and periplasmic proteins.</text>
        <dbReference type="EC" id="3.4.21.89"/>
    </reaction>
</comment>
<accession>A0A449I2L8</accession>
<keyword evidence="8" id="KW-0812">Transmembrane</keyword>
<evidence type="ECO:0000256" key="8">
    <source>
        <dbReference type="SAM" id="Phobius"/>
    </source>
</evidence>
<evidence type="ECO:0000256" key="5">
    <source>
        <dbReference type="ARBA" id="ARBA00022801"/>
    </source>
</evidence>
<dbReference type="PANTHER" id="PTHR43390">
    <property type="entry name" value="SIGNAL PEPTIDASE I"/>
    <property type="match status" value="1"/>
</dbReference>
<comment type="similarity">
    <text evidence="2">Belongs to the peptidase S26 family.</text>
</comment>
<dbReference type="GO" id="GO:0004252">
    <property type="term" value="F:serine-type endopeptidase activity"/>
    <property type="evidence" value="ECO:0007669"/>
    <property type="project" value="InterPro"/>
</dbReference>
<evidence type="ECO:0000256" key="2">
    <source>
        <dbReference type="ARBA" id="ARBA00009370"/>
    </source>
</evidence>
<feature type="transmembrane region" description="Helical" evidence="8">
    <location>
        <begin position="12"/>
        <end position="43"/>
    </location>
</feature>
<dbReference type="Gene3D" id="2.10.109.10">
    <property type="entry name" value="Umud Fragment, subunit A"/>
    <property type="match status" value="2"/>
</dbReference>
<dbReference type="OrthoDB" id="9802919at2"/>
<dbReference type="GO" id="GO:0006465">
    <property type="term" value="P:signal peptide processing"/>
    <property type="evidence" value="ECO:0007669"/>
    <property type="project" value="InterPro"/>
</dbReference>
<feature type="active site" evidence="7">
    <location>
        <position position="244"/>
    </location>
</feature>
<dbReference type="InterPro" id="IPR036286">
    <property type="entry name" value="LexA/Signal_pep-like_sf"/>
</dbReference>
<feature type="domain" description="Peptidase S26" evidence="9">
    <location>
        <begin position="64"/>
        <end position="169"/>
    </location>
</feature>
<evidence type="ECO:0000256" key="4">
    <source>
        <dbReference type="ARBA" id="ARBA00019232"/>
    </source>
</evidence>
<dbReference type="Pfam" id="PF10502">
    <property type="entry name" value="Peptidase_S26"/>
    <property type="match status" value="3"/>
</dbReference>
<sequence length="497" mass="58149">MRKATRAQWIKFAIAALLYLLFLVWVRSWWGLIVLPFIFDVYISKKISWGWWKKVRNPAVRSVMSWVDAIVFALVAVYFVNIYVFQNYQIPSSSLEKSLLVGDFLYVSKMSYGPRVPNTPLSMPLAQHTLPILNCKSYIEWPQWKYKRVPGFGRVQRNDIVVFNFPAGDTVATNFQQTDFYSLAYEEGKRIYPNKVNMDSLTRDRQRTVYELYYNAGRNLIRSNPQMYGEIVVRPVDRRENYVKRCIGLPGDTLQIKGGQVYINGTPVVNPQEMQFNYFVQTTGPYIPEEMFIELGISKDDRMLMSSDLNWEEGLLDMGLDRRDAQGRLTPVYHLPLTRKMYDTLSGNKKLVSRIVKEPDLYSGQMYPLNLHTGWTRDDYGPVWIPANGATVRLTADNLPLYERCITAYEGNRLELKPDGIYINGRKTDTYTFKMDYYWMMGDNRHNSADSRYWGFVPEDHVVGKPIVVWLSLDKDRGWLDGKIRWNRIFKWVDNIK</sequence>